<accession>A0ABD1F6V0</accession>
<feature type="region of interest" description="Disordered" evidence="1">
    <location>
        <begin position="106"/>
        <end position="130"/>
    </location>
</feature>
<dbReference type="Proteomes" id="UP001566132">
    <property type="component" value="Unassembled WGS sequence"/>
</dbReference>
<comment type="caution">
    <text evidence="3">The sequence shown here is derived from an EMBL/GenBank/DDBJ whole genome shotgun (WGS) entry which is preliminary data.</text>
</comment>
<evidence type="ECO:0000256" key="1">
    <source>
        <dbReference type="SAM" id="MobiDB-lite"/>
    </source>
</evidence>
<gene>
    <name evidence="3" type="ORF">ABEB36_002746</name>
</gene>
<feature type="region of interest" description="Disordered" evidence="1">
    <location>
        <begin position="152"/>
        <end position="188"/>
    </location>
</feature>
<dbReference type="EMBL" id="JBDJPC010000002">
    <property type="protein sequence ID" value="KAL1513324.1"/>
    <property type="molecule type" value="Genomic_DNA"/>
</dbReference>
<evidence type="ECO:0000313" key="4">
    <source>
        <dbReference type="Proteomes" id="UP001566132"/>
    </source>
</evidence>
<dbReference type="SMART" id="SM00595">
    <property type="entry name" value="MADF"/>
    <property type="match status" value="1"/>
</dbReference>
<dbReference type="PANTHER" id="PTHR12243">
    <property type="entry name" value="MADF DOMAIN TRANSCRIPTION FACTOR"/>
    <property type="match status" value="1"/>
</dbReference>
<dbReference type="AlphaFoldDB" id="A0ABD1F6V0"/>
<protein>
    <recommendedName>
        <fullName evidence="2">MADF domain-containing protein</fullName>
    </recommendedName>
</protein>
<dbReference type="InterPro" id="IPR039353">
    <property type="entry name" value="TF_Adf1"/>
</dbReference>
<dbReference type="PROSITE" id="PS51029">
    <property type="entry name" value="MADF"/>
    <property type="match status" value="1"/>
</dbReference>
<keyword evidence="4" id="KW-1185">Reference proteome</keyword>
<feature type="domain" description="MADF" evidence="2">
    <location>
        <begin position="15"/>
        <end position="97"/>
    </location>
</feature>
<evidence type="ECO:0000313" key="3">
    <source>
        <dbReference type="EMBL" id="KAL1513324.1"/>
    </source>
</evidence>
<dbReference type="Pfam" id="PF10545">
    <property type="entry name" value="MADF_DNA_bdg"/>
    <property type="match status" value="1"/>
</dbReference>
<feature type="compositionally biased region" description="Polar residues" evidence="1">
    <location>
        <begin position="152"/>
        <end position="166"/>
    </location>
</feature>
<evidence type="ECO:0000259" key="2">
    <source>
        <dbReference type="PROSITE" id="PS51029"/>
    </source>
</evidence>
<organism evidence="3 4">
    <name type="scientific">Hypothenemus hampei</name>
    <name type="common">Coffee berry borer</name>
    <dbReference type="NCBI Taxonomy" id="57062"/>
    <lineage>
        <taxon>Eukaryota</taxon>
        <taxon>Metazoa</taxon>
        <taxon>Ecdysozoa</taxon>
        <taxon>Arthropoda</taxon>
        <taxon>Hexapoda</taxon>
        <taxon>Insecta</taxon>
        <taxon>Pterygota</taxon>
        <taxon>Neoptera</taxon>
        <taxon>Endopterygota</taxon>
        <taxon>Coleoptera</taxon>
        <taxon>Polyphaga</taxon>
        <taxon>Cucujiformia</taxon>
        <taxon>Curculionidae</taxon>
        <taxon>Scolytinae</taxon>
        <taxon>Hypothenemus</taxon>
    </lineage>
</organism>
<dbReference type="PANTHER" id="PTHR12243:SF60">
    <property type="entry name" value="SI:CH211-15D5.12-RELATED"/>
    <property type="match status" value="1"/>
</dbReference>
<name>A0ABD1F6V0_HYPHA</name>
<sequence>MPRSLNRTEENWNMKFVLEIKKYPCLYDYKLEDYTNRGLVDATWEKVAKTVGETPDSCKKRWKNLRTVFVRKRKTCKFKGKSYYLGAAMQFIVPFIKDRFIDEGPSNVSSPEVSDLSEHTNSEPGDNMDMSDCDIKVGETEIVDQTSDLIMVPSTSKSDGSGTSHIKISPKNRDSNRKRSSNSDETLINSKKSKHNYIDIKGRRTFLLSLLPEIETMSNKQFRQLRRLVLDAVDNILDSSSSDSSPNFIKQEFASSSLPLYLDNQKLNFHSSEDENL</sequence>
<dbReference type="InterPro" id="IPR006578">
    <property type="entry name" value="MADF-dom"/>
</dbReference>
<proteinExistence type="predicted"/>
<reference evidence="3 4" key="1">
    <citation type="submission" date="2024-05" db="EMBL/GenBank/DDBJ databases">
        <title>Genetic variation in Jamaican populations of the coffee berry borer (Hypothenemus hampei).</title>
        <authorList>
            <person name="Errbii M."/>
            <person name="Myrie A."/>
        </authorList>
    </citation>
    <scope>NUCLEOTIDE SEQUENCE [LARGE SCALE GENOMIC DNA]</scope>
    <source>
        <strain evidence="3">JA-Hopewell-2020-01-JO</strain>
        <tissue evidence="3">Whole body</tissue>
    </source>
</reference>